<dbReference type="STRING" id="408015.SXIM_27710"/>
<accession>A0A0F7FUT7</accession>
<evidence type="ECO:0000313" key="6">
    <source>
        <dbReference type="Proteomes" id="UP000034034"/>
    </source>
</evidence>
<feature type="region of interest" description="Disordered" evidence="2">
    <location>
        <begin position="271"/>
        <end position="332"/>
    </location>
</feature>
<dbReference type="Pfam" id="PF12804">
    <property type="entry name" value="NTP_transf_3"/>
    <property type="match status" value="1"/>
</dbReference>
<dbReference type="InterPro" id="IPR025877">
    <property type="entry name" value="MobA-like_NTP_Trfase"/>
</dbReference>
<reference evidence="5" key="1">
    <citation type="submission" date="2019-08" db="EMBL/GenBank/DDBJ databases">
        <title>Complete genome sequence of a mangrove-derived Streptomyces xiamenensis.</title>
        <authorList>
            <person name="Xu J."/>
        </authorList>
    </citation>
    <scope>NUCLEOTIDE SEQUENCE</scope>
    <source>
        <strain evidence="5">318</strain>
    </source>
</reference>
<dbReference type="InterPro" id="IPR029044">
    <property type="entry name" value="Nucleotide-diphossugar_trans"/>
</dbReference>
<dbReference type="EMBL" id="CP009922">
    <property type="protein sequence ID" value="AKG44155.1"/>
    <property type="molecule type" value="Genomic_DNA"/>
</dbReference>
<name>A0A0F7FUT7_9ACTN</name>
<dbReference type="SUPFAM" id="SSF53448">
    <property type="entry name" value="Nucleotide-diphospho-sugar transferases"/>
    <property type="match status" value="1"/>
</dbReference>
<feature type="compositionally biased region" description="Basic and acidic residues" evidence="2">
    <location>
        <begin position="271"/>
        <end position="281"/>
    </location>
</feature>
<evidence type="ECO:0000259" key="4">
    <source>
        <dbReference type="Pfam" id="PF20058"/>
    </source>
</evidence>
<dbReference type="PATRIC" id="fig|408015.6.peg.2809"/>
<organism evidence="5 6">
    <name type="scientific">Streptomyces xiamenensis</name>
    <dbReference type="NCBI Taxonomy" id="408015"/>
    <lineage>
        <taxon>Bacteria</taxon>
        <taxon>Bacillati</taxon>
        <taxon>Actinomycetota</taxon>
        <taxon>Actinomycetes</taxon>
        <taxon>Kitasatosporales</taxon>
        <taxon>Streptomycetaceae</taxon>
        <taxon>Streptomyces</taxon>
    </lineage>
</organism>
<evidence type="ECO:0000256" key="1">
    <source>
        <dbReference type="ARBA" id="ARBA00022679"/>
    </source>
</evidence>
<dbReference type="Pfam" id="PF20058">
    <property type="entry name" value="DUF6457"/>
    <property type="match status" value="1"/>
</dbReference>
<dbReference type="Proteomes" id="UP000034034">
    <property type="component" value="Chromosome"/>
</dbReference>
<feature type="compositionally biased region" description="Basic and acidic residues" evidence="2">
    <location>
        <begin position="289"/>
        <end position="304"/>
    </location>
</feature>
<dbReference type="PANTHER" id="PTHR19136">
    <property type="entry name" value="MOLYBDENUM COFACTOR GUANYLYLTRANSFERASE"/>
    <property type="match status" value="1"/>
</dbReference>
<dbReference type="HOGENOM" id="CLU_055597_1_0_11"/>
<dbReference type="GO" id="GO:0016779">
    <property type="term" value="F:nucleotidyltransferase activity"/>
    <property type="evidence" value="ECO:0007669"/>
    <property type="project" value="TreeGrafter"/>
</dbReference>
<evidence type="ECO:0000259" key="3">
    <source>
        <dbReference type="Pfam" id="PF12804"/>
    </source>
</evidence>
<dbReference type="Gene3D" id="3.90.550.10">
    <property type="entry name" value="Spore Coat Polysaccharide Biosynthesis Protein SpsA, Chain A"/>
    <property type="match status" value="1"/>
</dbReference>
<protein>
    <submittedName>
        <fullName evidence="5">Molybdopterin-guanine dinucleotide biosynthesis protein</fullName>
    </submittedName>
</protein>
<evidence type="ECO:0000256" key="2">
    <source>
        <dbReference type="SAM" id="MobiDB-lite"/>
    </source>
</evidence>
<proteinExistence type="predicted"/>
<sequence>MRNVTADHPAFDAIVLAGGAARRLGGVDKAAVTVGGRPLLERVLDACRDADRTIVVGPPRPTRRPVHWVREDPPGGGPLAALAAGAVHATAPLVAVLATDLPFLTPATARTLIGALPPAADGVLFQDSEGRDQPLTAVYRTAALRAALGALPATRHAPLRTLLPALDLHRLAGASTTFDCDTWAEIATARDRIKEHGTVLDEWIAAAATELDIEPGEHRTVLLDAARDVAHAVARPAAPLTTFLIGYAAAKHGITPAEAARRVTALAARWEAEKDSGEDSGKTPGGEAVRQRRDQDEQGRDGQSRDGQGQEGREASAGTSPGGPEGKEGHPA</sequence>
<dbReference type="InterPro" id="IPR045598">
    <property type="entry name" value="DUF6457"/>
</dbReference>
<feature type="domain" description="DUF6457" evidence="4">
    <location>
        <begin position="196"/>
        <end position="274"/>
    </location>
</feature>
<dbReference type="KEGG" id="sxi:SXIM_27710"/>
<dbReference type="AlphaFoldDB" id="A0A0F7FUT7"/>
<keyword evidence="1" id="KW-0808">Transferase</keyword>
<dbReference type="PANTHER" id="PTHR19136:SF81">
    <property type="entry name" value="MOLYBDENUM COFACTOR GUANYLYLTRANSFERASE"/>
    <property type="match status" value="1"/>
</dbReference>
<keyword evidence="6" id="KW-1185">Reference proteome</keyword>
<gene>
    <name evidence="5" type="ORF">SXIM_27710</name>
</gene>
<feature type="domain" description="MobA-like NTP transferase" evidence="3">
    <location>
        <begin position="13"/>
        <end position="163"/>
    </location>
</feature>
<evidence type="ECO:0000313" key="5">
    <source>
        <dbReference type="EMBL" id="AKG44155.1"/>
    </source>
</evidence>